<feature type="non-terminal residue" evidence="1">
    <location>
        <position position="1"/>
    </location>
</feature>
<proteinExistence type="predicted"/>
<dbReference type="Proteomes" id="UP000285326">
    <property type="component" value="Unassembled WGS sequence"/>
</dbReference>
<evidence type="ECO:0000313" key="1">
    <source>
        <dbReference type="EMBL" id="RKF76030.1"/>
    </source>
</evidence>
<dbReference type="AlphaFoldDB" id="A0A420IN95"/>
<evidence type="ECO:0000313" key="2">
    <source>
        <dbReference type="Proteomes" id="UP000285326"/>
    </source>
</evidence>
<dbReference type="EMBL" id="MCBS01023020">
    <property type="protein sequence ID" value="RKF76030.1"/>
    <property type="molecule type" value="Genomic_DNA"/>
</dbReference>
<organism evidence="1 2">
    <name type="scientific">Golovinomyces cichoracearum</name>
    <dbReference type="NCBI Taxonomy" id="62708"/>
    <lineage>
        <taxon>Eukaryota</taxon>
        <taxon>Fungi</taxon>
        <taxon>Dikarya</taxon>
        <taxon>Ascomycota</taxon>
        <taxon>Pezizomycotina</taxon>
        <taxon>Leotiomycetes</taxon>
        <taxon>Erysiphales</taxon>
        <taxon>Erysiphaceae</taxon>
        <taxon>Golovinomyces</taxon>
    </lineage>
</organism>
<name>A0A420IN95_9PEZI</name>
<reference evidence="1 2" key="1">
    <citation type="journal article" date="2018" name="BMC Genomics">
        <title>Comparative genome analyses reveal sequence features reflecting distinct modes of host-adaptation between dicot and monocot powdery mildew.</title>
        <authorList>
            <person name="Wu Y."/>
            <person name="Ma X."/>
            <person name="Pan Z."/>
            <person name="Kale S.D."/>
            <person name="Song Y."/>
            <person name="King H."/>
            <person name="Zhang Q."/>
            <person name="Presley C."/>
            <person name="Deng X."/>
            <person name="Wei C.I."/>
            <person name="Xiao S."/>
        </authorList>
    </citation>
    <scope>NUCLEOTIDE SEQUENCE [LARGE SCALE GENOMIC DNA]</scope>
    <source>
        <strain evidence="1">UMSG1</strain>
    </source>
</reference>
<gene>
    <name evidence="1" type="ORF">GcM1_230071</name>
</gene>
<comment type="caution">
    <text evidence="1">The sequence shown here is derived from an EMBL/GenBank/DDBJ whole genome shotgun (WGS) entry which is preliminary data.</text>
</comment>
<sequence length="117" mass="12495">VIKLLLATPSTTVILILGVARSNLIPRYPVNIDSGISATQCPIEANDALIYYPIDDSLNIISHSDLDDILKDLEAEQPSAKATQAIIDGSPSSASAMKATKGFFDLKNEILRDPQSG</sequence>
<accession>A0A420IN95</accession>
<protein>
    <submittedName>
        <fullName evidence="1">Uncharacterized protein</fullName>
    </submittedName>
</protein>